<dbReference type="SUPFAM" id="SSF52096">
    <property type="entry name" value="ClpP/crotonase"/>
    <property type="match status" value="1"/>
</dbReference>
<gene>
    <name evidence="2" type="ORF">METZ01_LOCUS331907</name>
</gene>
<reference evidence="2" key="1">
    <citation type="submission" date="2018-05" db="EMBL/GenBank/DDBJ databases">
        <authorList>
            <person name="Lanie J.A."/>
            <person name="Ng W.-L."/>
            <person name="Kazmierczak K.M."/>
            <person name="Andrzejewski T.M."/>
            <person name="Davidsen T.M."/>
            <person name="Wayne K.J."/>
            <person name="Tettelin H."/>
            <person name="Glass J.I."/>
            <person name="Rusch D."/>
            <person name="Podicherti R."/>
            <person name="Tsui H.-C.T."/>
            <person name="Winkler M.E."/>
        </authorList>
    </citation>
    <scope>NUCLEOTIDE SEQUENCE</scope>
</reference>
<evidence type="ECO:0000259" key="1">
    <source>
        <dbReference type="Pfam" id="PF25145"/>
    </source>
</evidence>
<dbReference type="EMBL" id="UINC01111096">
    <property type="protein sequence ID" value="SVC79053.1"/>
    <property type="molecule type" value="Genomic_DNA"/>
</dbReference>
<organism evidence="2">
    <name type="scientific">marine metagenome</name>
    <dbReference type="NCBI Taxonomy" id="408172"/>
    <lineage>
        <taxon>unclassified sequences</taxon>
        <taxon>metagenomes</taxon>
        <taxon>ecological metagenomes</taxon>
    </lineage>
</organism>
<evidence type="ECO:0000313" key="2">
    <source>
        <dbReference type="EMBL" id="SVC79053.1"/>
    </source>
</evidence>
<dbReference type="Pfam" id="PF25145">
    <property type="entry name" value="NfeD1b_N"/>
    <property type="match status" value="1"/>
</dbReference>
<proteinExistence type="predicted"/>
<dbReference type="PANTHER" id="PTHR33507">
    <property type="entry name" value="INNER MEMBRANE PROTEIN YBBJ"/>
    <property type="match status" value="1"/>
</dbReference>
<accession>A0A382Q0C2</accession>
<dbReference type="Gene3D" id="3.90.226.10">
    <property type="entry name" value="2-enoyl-CoA Hydratase, Chain A, domain 1"/>
    <property type="match status" value="1"/>
</dbReference>
<dbReference type="InterPro" id="IPR029045">
    <property type="entry name" value="ClpP/crotonase-like_dom_sf"/>
</dbReference>
<feature type="domain" description="NfeD1b N-terminal" evidence="1">
    <location>
        <begin position="30"/>
        <end position="126"/>
    </location>
</feature>
<feature type="non-terminal residue" evidence="2">
    <location>
        <position position="127"/>
    </location>
</feature>
<protein>
    <recommendedName>
        <fullName evidence="1">NfeD1b N-terminal domain-containing protein</fullName>
    </recommendedName>
</protein>
<dbReference type="AlphaFoldDB" id="A0A382Q0C2"/>
<dbReference type="PANTHER" id="PTHR33507:SF4">
    <property type="entry name" value="NODULATION COMPETITIVENESS PROTEIN NFED"/>
    <property type="match status" value="1"/>
</dbReference>
<dbReference type="InterPro" id="IPR056738">
    <property type="entry name" value="NfeD1b_N"/>
</dbReference>
<dbReference type="InterPro" id="IPR052165">
    <property type="entry name" value="Membrane_assoc_protease"/>
</dbReference>
<sequence length="127" mass="13142">MIVYRILVFQMIFGLWLASPSTVHASSAMVLKVEGAIGPATLDYVSRGLKRANLQGAKMVVLQLDTPGGLDSAMRDIIQIILTSPLPVAGFVGPSGSRAASAGTYILYACHIAAMAPGTNLGAATPV</sequence>
<name>A0A382Q0C2_9ZZZZ</name>